<evidence type="ECO:0000313" key="8">
    <source>
        <dbReference type="Proteomes" id="UP001215712"/>
    </source>
</evidence>
<dbReference type="PANTHER" id="PTHR31123">
    <property type="entry name" value="ACCUMULATION OF DYADS PROTEIN 2-RELATED"/>
    <property type="match status" value="1"/>
</dbReference>
<feature type="transmembrane region" description="Helical" evidence="6">
    <location>
        <begin position="169"/>
        <end position="188"/>
    </location>
</feature>
<protein>
    <submittedName>
        <fullName evidence="7">GPR1/FUN34/yaaH protein</fullName>
    </submittedName>
</protein>
<sequence>MASSMQSQPIDIIIPCPADIDERQDEVEDFQSHQGRKIANPAPLGLSAFAFAVFLLGCIQMNCKGISRPNIIIGPALAYGGLIQLLAGMWEMARGNTFGATISGSYGGFWISFAVILIPGGYRIESSLVEADNGSHTMFDHSIALYLIGWFIFTFLVALCSAMKAPITIFALTVVVDIAALLIALSYFYPHPDGAPNEYLGKAGGFFAILTAFLAWYNALAELANHENSFFVLPVGHFPWSEKKRGQKNLNRGQPSGLNIV</sequence>
<dbReference type="PROSITE" id="PS01114">
    <property type="entry name" value="GPR1_FUN34_YAAH"/>
    <property type="match status" value="1"/>
</dbReference>
<keyword evidence="4 6" id="KW-1133">Transmembrane helix</keyword>
<evidence type="ECO:0000256" key="6">
    <source>
        <dbReference type="SAM" id="Phobius"/>
    </source>
</evidence>
<evidence type="ECO:0000256" key="3">
    <source>
        <dbReference type="ARBA" id="ARBA00022692"/>
    </source>
</evidence>
<dbReference type="AlphaFoldDB" id="A0AAD6MVK9"/>
<dbReference type="InterPro" id="IPR047622">
    <property type="entry name" value="GPR1_FUN34_YAAH"/>
</dbReference>
<dbReference type="InterPro" id="IPR000791">
    <property type="entry name" value="Gpr1/Fun34/SatP-like"/>
</dbReference>
<comment type="subcellular location">
    <subcellularLocation>
        <location evidence="1">Membrane</location>
        <topology evidence="1">Multi-pass membrane protein</topology>
    </subcellularLocation>
</comment>
<feature type="transmembrane region" description="Helical" evidence="6">
    <location>
        <begin position="38"/>
        <end position="59"/>
    </location>
</feature>
<dbReference type="Pfam" id="PF01184">
    <property type="entry name" value="Gpr1_Fun34_YaaH"/>
    <property type="match status" value="1"/>
</dbReference>
<dbReference type="GO" id="GO:0015123">
    <property type="term" value="F:acetate transmembrane transporter activity"/>
    <property type="evidence" value="ECO:0007669"/>
    <property type="project" value="TreeGrafter"/>
</dbReference>
<proteinExistence type="inferred from homology"/>
<reference evidence="7" key="1">
    <citation type="journal article" date="2023" name="IMA Fungus">
        <title>Comparative genomic study of the Penicillium genus elucidates a diverse pangenome and 15 lateral gene transfer events.</title>
        <authorList>
            <person name="Petersen C."/>
            <person name="Sorensen T."/>
            <person name="Nielsen M.R."/>
            <person name="Sondergaard T.E."/>
            <person name="Sorensen J.L."/>
            <person name="Fitzpatrick D.A."/>
            <person name="Frisvad J.C."/>
            <person name="Nielsen K.L."/>
        </authorList>
    </citation>
    <scope>NUCLEOTIDE SEQUENCE</scope>
    <source>
        <strain evidence="7">IBT 17514</strain>
    </source>
</reference>
<feature type="transmembrane region" description="Helical" evidence="6">
    <location>
        <begin position="71"/>
        <end position="90"/>
    </location>
</feature>
<evidence type="ECO:0000256" key="5">
    <source>
        <dbReference type="ARBA" id="ARBA00023136"/>
    </source>
</evidence>
<gene>
    <name evidence="7" type="ORF">N7493_006349</name>
</gene>
<evidence type="ECO:0000256" key="1">
    <source>
        <dbReference type="ARBA" id="ARBA00004141"/>
    </source>
</evidence>
<evidence type="ECO:0000256" key="2">
    <source>
        <dbReference type="ARBA" id="ARBA00005587"/>
    </source>
</evidence>
<keyword evidence="3 6" id="KW-0812">Transmembrane</keyword>
<name>A0AAD6MVK9_9EURO</name>
<keyword evidence="5 6" id="KW-0472">Membrane</keyword>
<dbReference type="InterPro" id="IPR051633">
    <property type="entry name" value="AceTr"/>
</dbReference>
<accession>A0AAD6MVK9</accession>
<feature type="transmembrane region" description="Helical" evidence="6">
    <location>
        <begin position="143"/>
        <end position="163"/>
    </location>
</feature>
<dbReference type="PANTHER" id="PTHR31123:SF1">
    <property type="entry name" value="ACCUMULATION OF DYADS PROTEIN 2-RELATED"/>
    <property type="match status" value="1"/>
</dbReference>
<dbReference type="Proteomes" id="UP001215712">
    <property type="component" value="Unassembled WGS sequence"/>
</dbReference>
<comment type="similarity">
    <text evidence="2">Belongs to the acetate uptake transporter (AceTr) (TC 2.A.96) family.</text>
</comment>
<dbReference type="NCBIfam" id="NF038013">
    <property type="entry name" value="AceTr_1"/>
    <property type="match status" value="1"/>
</dbReference>
<comment type="caution">
    <text evidence="7">The sequence shown here is derived from an EMBL/GenBank/DDBJ whole genome shotgun (WGS) entry which is preliminary data.</text>
</comment>
<feature type="transmembrane region" description="Helical" evidence="6">
    <location>
        <begin position="200"/>
        <end position="219"/>
    </location>
</feature>
<evidence type="ECO:0000256" key="4">
    <source>
        <dbReference type="ARBA" id="ARBA00022989"/>
    </source>
</evidence>
<evidence type="ECO:0000313" key="7">
    <source>
        <dbReference type="EMBL" id="KAJ5724621.1"/>
    </source>
</evidence>
<feature type="transmembrane region" description="Helical" evidence="6">
    <location>
        <begin position="102"/>
        <end position="122"/>
    </location>
</feature>
<keyword evidence="8" id="KW-1185">Reference proteome</keyword>
<dbReference type="EMBL" id="JAQJAN010000008">
    <property type="protein sequence ID" value="KAJ5724621.1"/>
    <property type="molecule type" value="Genomic_DNA"/>
</dbReference>
<dbReference type="GO" id="GO:0005886">
    <property type="term" value="C:plasma membrane"/>
    <property type="evidence" value="ECO:0007669"/>
    <property type="project" value="TreeGrafter"/>
</dbReference>
<reference evidence="7" key="2">
    <citation type="submission" date="2023-01" db="EMBL/GenBank/DDBJ databases">
        <authorList>
            <person name="Petersen C."/>
        </authorList>
    </citation>
    <scope>NUCLEOTIDE SEQUENCE</scope>
    <source>
        <strain evidence="7">IBT 17514</strain>
    </source>
</reference>
<organism evidence="7 8">
    <name type="scientific">Penicillium malachiteum</name>
    <dbReference type="NCBI Taxonomy" id="1324776"/>
    <lineage>
        <taxon>Eukaryota</taxon>
        <taxon>Fungi</taxon>
        <taxon>Dikarya</taxon>
        <taxon>Ascomycota</taxon>
        <taxon>Pezizomycotina</taxon>
        <taxon>Eurotiomycetes</taxon>
        <taxon>Eurotiomycetidae</taxon>
        <taxon>Eurotiales</taxon>
        <taxon>Aspergillaceae</taxon>
        <taxon>Penicillium</taxon>
    </lineage>
</organism>